<dbReference type="Proteomes" id="UP000646827">
    <property type="component" value="Unassembled WGS sequence"/>
</dbReference>
<proteinExistence type="predicted"/>
<evidence type="ECO:0000313" key="2">
    <source>
        <dbReference type="EMBL" id="KAG2221493.1"/>
    </source>
</evidence>
<feature type="compositionally biased region" description="Low complexity" evidence="1">
    <location>
        <begin position="270"/>
        <end position="292"/>
    </location>
</feature>
<feature type="region of interest" description="Disordered" evidence="1">
    <location>
        <begin position="313"/>
        <end position="346"/>
    </location>
</feature>
<feature type="compositionally biased region" description="Low complexity" evidence="1">
    <location>
        <begin position="317"/>
        <end position="331"/>
    </location>
</feature>
<accession>A0A8H7S3K9</accession>
<dbReference type="EMBL" id="JAEPRB010000107">
    <property type="protein sequence ID" value="KAG2221493.1"/>
    <property type="molecule type" value="Genomic_DNA"/>
</dbReference>
<evidence type="ECO:0000256" key="1">
    <source>
        <dbReference type="SAM" id="MobiDB-lite"/>
    </source>
</evidence>
<gene>
    <name evidence="2" type="ORF">INT45_008818</name>
</gene>
<sequence length="346" mass="39165">MASLDFLSSDIVFPSDSNEPKLSVNASSKLPDPVDWSLHDYYSTALEKTFVPIHSLTDLHKLDPVPQKDVFYEMPSFTVYNSDDDPKKQLNQDKMLLLLSIRKAVAAALPLEHQNDKQQALLATVAKQQQQQQQQQHAMLPPHPPALEDPKEIRAALRGALELTQNDMQHNGFAHPTRNNSEWKWEDEILHDSLELPVSRTTYYNNNNEDTDVAYLIDDDDDEDEYTDNESLPYYNSQDDEYEDDASSISYSMSLSPPLPPIHQFNEVDSTTSTTNTTLVSSSRSSSVTATSSSRWSTVMNKIKSITTKPFRVSTDKQSNNSNCNTKSTNQHQGGLGRFLLNRRQH</sequence>
<protein>
    <submittedName>
        <fullName evidence="2">Uncharacterized protein</fullName>
    </submittedName>
</protein>
<organism evidence="2 3">
    <name type="scientific">Circinella minor</name>
    <dbReference type="NCBI Taxonomy" id="1195481"/>
    <lineage>
        <taxon>Eukaryota</taxon>
        <taxon>Fungi</taxon>
        <taxon>Fungi incertae sedis</taxon>
        <taxon>Mucoromycota</taxon>
        <taxon>Mucoromycotina</taxon>
        <taxon>Mucoromycetes</taxon>
        <taxon>Mucorales</taxon>
        <taxon>Lichtheimiaceae</taxon>
        <taxon>Circinella</taxon>
    </lineage>
</organism>
<evidence type="ECO:0000313" key="3">
    <source>
        <dbReference type="Proteomes" id="UP000646827"/>
    </source>
</evidence>
<feature type="region of interest" description="Disordered" evidence="1">
    <location>
        <begin position="267"/>
        <end position="292"/>
    </location>
</feature>
<keyword evidence="3" id="KW-1185">Reference proteome</keyword>
<dbReference type="AlphaFoldDB" id="A0A8H7S3K9"/>
<dbReference type="OrthoDB" id="2288617at2759"/>
<feature type="region of interest" description="Disordered" evidence="1">
    <location>
        <begin position="221"/>
        <end position="247"/>
    </location>
</feature>
<reference evidence="2 3" key="1">
    <citation type="submission" date="2020-12" db="EMBL/GenBank/DDBJ databases">
        <title>Metabolic potential, ecology and presence of endohyphal bacteria is reflected in genomic diversity of Mucoromycotina.</title>
        <authorList>
            <person name="Muszewska A."/>
            <person name="Okrasinska A."/>
            <person name="Steczkiewicz K."/>
            <person name="Drgas O."/>
            <person name="Orlowska M."/>
            <person name="Perlinska-Lenart U."/>
            <person name="Aleksandrzak-Piekarczyk T."/>
            <person name="Szatraj K."/>
            <person name="Zielenkiewicz U."/>
            <person name="Pilsyk S."/>
            <person name="Malc E."/>
            <person name="Mieczkowski P."/>
            <person name="Kruszewska J.S."/>
            <person name="Biernat P."/>
            <person name="Pawlowska J."/>
        </authorList>
    </citation>
    <scope>NUCLEOTIDE SEQUENCE [LARGE SCALE GENOMIC DNA]</scope>
    <source>
        <strain evidence="2 3">CBS 142.35</strain>
    </source>
</reference>
<name>A0A8H7S3K9_9FUNG</name>
<comment type="caution">
    <text evidence="2">The sequence shown here is derived from an EMBL/GenBank/DDBJ whole genome shotgun (WGS) entry which is preliminary data.</text>
</comment>